<gene>
    <name evidence="1" type="ORF">GPL26_25625</name>
</gene>
<proteinExistence type="predicted"/>
<evidence type="ECO:0000313" key="2">
    <source>
        <dbReference type="Proteomes" id="UP000708338"/>
    </source>
</evidence>
<protein>
    <submittedName>
        <fullName evidence="1">Uncharacterized protein</fullName>
    </submittedName>
</protein>
<name>A0AA41FJT6_9FIRM</name>
<sequence>MKKEICYLLQKADTGSNEIAEKKELLIKQGYLVVTIIEGTEHMEKGLREIVKNHFH</sequence>
<accession>A0AA41FJT6</accession>
<reference evidence="1" key="1">
    <citation type="journal article" date="2021" name="Gut Microbes">
        <title>A synthetic consortium of 100 gut commensals modulates the composition and function in a colon model of the microbiome of elderly subjects.</title>
        <authorList>
            <person name="Perez M."/>
            <person name="Ntemiri A."/>
            <person name="Tan H."/>
            <person name="Harris H.M.B."/>
            <person name="Roager H.M."/>
            <person name="Ribiere C."/>
            <person name="O'Toole P.W."/>
        </authorList>
    </citation>
    <scope>NUCLEOTIDE SEQUENCE</scope>
    <source>
        <strain evidence="1">MCC335</strain>
    </source>
</reference>
<organism evidence="1 2">
    <name type="scientific">Enterocloster citroniae</name>
    <dbReference type="NCBI Taxonomy" id="358743"/>
    <lineage>
        <taxon>Bacteria</taxon>
        <taxon>Bacillati</taxon>
        <taxon>Bacillota</taxon>
        <taxon>Clostridia</taxon>
        <taxon>Lachnospirales</taxon>
        <taxon>Lachnospiraceae</taxon>
        <taxon>Enterocloster</taxon>
    </lineage>
</organism>
<evidence type="ECO:0000313" key="1">
    <source>
        <dbReference type="EMBL" id="MBT9812958.1"/>
    </source>
</evidence>
<comment type="caution">
    <text evidence="1">The sequence shown here is derived from an EMBL/GenBank/DDBJ whole genome shotgun (WGS) entry which is preliminary data.</text>
</comment>
<dbReference type="AlphaFoldDB" id="A0AA41FJT6"/>
<dbReference type="Proteomes" id="UP000708338">
    <property type="component" value="Unassembled WGS sequence"/>
</dbReference>
<dbReference type="EMBL" id="WQPS01000115">
    <property type="protein sequence ID" value="MBT9812958.1"/>
    <property type="molecule type" value="Genomic_DNA"/>
</dbReference>
<dbReference type="RefSeq" id="WP_215630392.1">
    <property type="nucleotide sequence ID" value="NZ_JAQDJP010000009.1"/>
</dbReference>